<reference evidence="1" key="1">
    <citation type="submission" date="2018-06" db="EMBL/GenBank/DDBJ databases">
        <authorList>
            <person name="Zhirakovskaya E."/>
        </authorList>
    </citation>
    <scope>NUCLEOTIDE SEQUENCE</scope>
</reference>
<dbReference type="AlphaFoldDB" id="A0A3B1E8M2"/>
<dbReference type="EMBL" id="UOGK01000573">
    <property type="protein sequence ID" value="VAX41647.1"/>
    <property type="molecule type" value="Genomic_DNA"/>
</dbReference>
<sequence>MHHPIRCHTLTPVLALALGLGMTPATAQQTQEEIVYYDSMGFESPDYHLGPLPGYTYQQGQNLWVTI</sequence>
<protein>
    <submittedName>
        <fullName evidence="1">Uncharacterized protein</fullName>
    </submittedName>
</protein>
<organism evidence="1">
    <name type="scientific">hydrothermal vent metagenome</name>
    <dbReference type="NCBI Taxonomy" id="652676"/>
    <lineage>
        <taxon>unclassified sequences</taxon>
        <taxon>metagenomes</taxon>
        <taxon>ecological metagenomes</taxon>
    </lineage>
</organism>
<proteinExistence type="predicted"/>
<accession>A0A3B1E8M2</accession>
<name>A0A3B1E8M2_9ZZZZ</name>
<gene>
    <name evidence="1" type="ORF">MNBD_PLANCTO03-330</name>
</gene>
<evidence type="ECO:0000313" key="1">
    <source>
        <dbReference type="EMBL" id="VAX41647.1"/>
    </source>
</evidence>
<feature type="non-terminal residue" evidence="1">
    <location>
        <position position="67"/>
    </location>
</feature>